<proteinExistence type="predicted"/>
<sequence length="403" mass="43202">MPSLSLRKRTALLGCAVLAATAVSGALPANAGAAELRDVMAVGNGQGGTVSFIDTATYRNLGSLNVVPDLQERLDGMNLVERVGYEAVNAAQGYRKLVDDMAVSPDGRTIYISRGALSDAVAFDIASKKMLWRRKTEGFKADHAALSADGRQFIVSATTASKAEVIDTANGNLQTSFATGTYPHANDYSPDGTILYNSSIGITSLPKLLNGLKGSRAVTAVDAKTFKPLRTYDFEYGIRPAVFTRDNKTMYAQLSYLNGFVEYDLAAGKITRTVQMPFSDKAAGMKPDDYPQNSAHHGMAMNADESKLCVAGTIDDYVSIVSRPGLTTDGTVTYATDALPYWTQTSPNGRDCFVSLAEDDQISVVDYRTAKEVARIDVGRFPQRERAAKLTPEAIASLDPAKG</sequence>
<keyword evidence="1" id="KW-0732">Signal</keyword>
<comment type="caution">
    <text evidence="2">The sequence shown here is derived from an EMBL/GenBank/DDBJ whole genome shotgun (WGS) entry which is preliminary data.</text>
</comment>
<dbReference type="RefSeq" id="WP_371950800.1">
    <property type="nucleotide sequence ID" value="NZ_JAXCEI010000007.1"/>
</dbReference>
<feature type="chain" id="PRO_5046869445" evidence="1">
    <location>
        <begin position="34"/>
        <end position="403"/>
    </location>
</feature>
<evidence type="ECO:0000313" key="3">
    <source>
        <dbReference type="Proteomes" id="UP001569963"/>
    </source>
</evidence>
<dbReference type="SUPFAM" id="SSF50974">
    <property type="entry name" value="Nitrous oxide reductase, N-terminal domain"/>
    <property type="match status" value="1"/>
</dbReference>
<dbReference type="PANTHER" id="PTHR47197">
    <property type="entry name" value="PROTEIN NIRF"/>
    <property type="match status" value="1"/>
</dbReference>
<dbReference type="EMBL" id="JAXCEI010000007">
    <property type="protein sequence ID" value="MFA1540849.1"/>
    <property type="molecule type" value="Genomic_DNA"/>
</dbReference>
<dbReference type="InterPro" id="IPR011045">
    <property type="entry name" value="N2O_reductase_N"/>
</dbReference>
<name>A0ABV4QFV2_9ACTN</name>
<dbReference type="Gene3D" id="2.130.10.10">
    <property type="entry name" value="YVTN repeat-like/Quinoprotein amine dehydrogenase"/>
    <property type="match status" value="2"/>
</dbReference>
<dbReference type="PANTHER" id="PTHR47197:SF3">
    <property type="entry name" value="DIHYDRO-HEME D1 DEHYDROGENASE"/>
    <property type="match status" value="1"/>
</dbReference>
<reference evidence="2 3" key="1">
    <citation type="submission" date="2023-11" db="EMBL/GenBank/DDBJ databases">
        <title>Actinomadura monticuli sp. nov., isolated from volcanic ash.</title>
        <authorList>
            <person name="Lee S.D."/>
            <person name="Yang H."/>
            <person name="Kim I.S."/>
        </authorList>
    </citation>
    <scope>NUCLEOTIDE SEQUENCE [LARGE SCALE GENOMIC DNA]</scope>
    <source>
        <strain evidence="2 3">DLS-62</strain>
    </source>
</reference>
<protein>
    <submittedName>
        <fullName evidence="2">YncE family protein</fullName>
    </submittedName>
</protein>
<feature type="signal peptide" evidence="1">
    <location>
        <begin position="1"/>
        <end position="33"/>
    </location>
</feature>
<evidence type="ECO:0000313" key="2">
    <source>
        <dbReference type="EMBL" id="MFA1540849.1"/>
    </source>
</evidence>
<gene>
    <name evidence="2" type="ORF">SM611_18130</name>
</gene>
<dbReference type="InterPro" id="IPR015943">
    <property type="entry name" value="WD40/YVTN_repeat-like_dom_sf"/>
</dbReference>
<dbReference type="Proteomes" id="UP001569963">
    <property type="component" value="Unassembled WGS sequence"/>
</dbReference>
<dbReference type="InterPro" id="IPR051200">
    <property type="entry name" value="Host-pathogen_enzymatic-act"/>
</dbReference>
<organism evidence="2 3">
    <name type="scientific">Actinomadura monticuli</name>
    <dbReference type="NCBI Taxonomy" id="3097367"/>
    <lineage>
        <taxon>Bacteria</taxon>
        <taxon>Bacillati</taxon>
        <taxon>Actinomycetota</taxon>
        <taxon>Actinomycetes</taxon>
        <taxon>Streptosporangiales</taxon>
        <taxon>Thermomonosporaceae</taxon>
        <taxon>Actinomadura</taxon>
    </lineage>
</organism>
<keyword evidence="3" id="KW-1185">Reference proteome</keyword>
<evidence type="ECO:0000256" key="1">
    <source>
        <dbReference type="SAM" id="SignalP"/>
    </source>
</evidence>
<accession>A0ABV4QFV2</accession>